<feature type="transmembrane region" description="Helical" evidence="8">
    <location>
        <begin position="2145"/>
        <end position="2167"/>
    </location>
</feature>
<dbReference type="InterPro" id="IPR011527">
    <property type="entry name" value="ABC1_TM_dom"/>
</dbReference>
<feature type="transmembrane region" description="Helical" evidence="8">
    <location>
        <begin position="805"/>
        <end position="827"/>
    </location>
</feature>
<feature type="transmembrane region" description="Helical" evidence="8">
    <location>
        <begin position="2173"/>
        <end position="2192"/>
    </location>
</feature>
<evidence type="ECO:0000256" key="1">
    <source>
        <dbReference type="ARBA" id="ARBA00004141"/>
    </source>
</evidence>
<dbReference type="PANTHER" id="PTHR24223:SF448">
    <property type="entry name" value="FI20146P1-RELATED"/>
    <property type="match status" value="1"/>
</dbReference>
<dbReference type="EMBL" id="KB632006">
    <property type="protein sequence ID" value="ERL87975.1"/>
    <property type="molecule type" value="Genomic_DNA"/>
</dbReference>
<keyword evidence="5" id="KW-0067">ATP-binding</keyword>
<dbReference type="OrthoDB" id="6500128at2759"/>
<feature type="transmembrane region" description="Helical" evidence="8">
    <location>
        <begin position="2258"/>
        <end position="2279"/>
    </location>
</feature>
<reference evidence="11 12" key="1">
    <citation type="journal article" date="2013" name="Genome Biol.">
        <title>Draft genome of the mountain pine beetle, Dendroctonus ponderosae Hopkins, a major forest pest.</title>
        <authorList>
            <person name="Keeling C.I."/>
            <person name="Yuen M.M."/>
            <person name="Liao N.Y."/>
            <person name="Docking T.R."/>
            <person name="Chan S.K."/>
            <person name="Taylor G.A."/>
            <person name="Palmquist D.L."/>
            <person name="Jackman S.D."/>
            <person name="Nguyen A."/>
            <person name="Li M."/>
            <person name="Henderson H."/>
            <person name="Janes J.K."/>
            <person name="Zhao Y."/>
            <person name="Pandoh P."/>
            <person name="Moore R."/>
            <person name="Sperling F.A."/>
            <person name="Huber D.P."/>
            <person name="Birol I."/>
            <person name="Jones S.J."/>
            <person name="Bohlmann J."/>
        </authorList>
    </citation>
    <scope>NUCLEOTIDE SEQUENCE</scope>
</reference>
<dbReference type="Pfam" id="PF00664">
    <property type="entry name" value="ABC_membrane"/>
    <property type="match status" value="4"/>
</dbReference>
<feature type="transmembrane region" description="Helical" evidence="8">
    <location>
        <begin position="741"/>
        <end position="762"/>
    </location>
</feature>
<dbReference type="FunFam" id="1.20.1560.10:FF:000014">
    <property type="entry name" value="Multidrug resistance-associated protein member 4"/>
    <property type="match status" value="2"/>
</dbReference>
<dbReference type="Gene3D" id="3.40.50.300">
    <property type="entry name" value="P-loop containing nucleotide triphosphate hydrolases"/>
    <property type="match status" value="4"/>
</dbReference>
<feature type="domain" description="ABC transmembrane type-1" evidence="10">
    <location>
        <begin position="2021"/>
        <end position="2315"/>
    </location>
</feature>
<organism evidence="11 12">
    <name type="scientific">Dendroctonus ponderosae</name>
    <name type="common">Mountain pine beetle</name>
    <dbReference type="NCBI Taxonomy" id="77166"/>
    <lineage>
        <taxon>Eukaryota</taxon>
        <taxon>Metazoa</taxon>
        <taxon>Ecdysozoa</taxon>
        <taxon>Arthropoda</taxon>
        <taxon>Hexapoda</taxon>
        <taxon>Insecta</taxon>
        <taxon>Pterygota</taxon>
        <taxon>Neoptera</taxon>
        <taxon>Endopterygota</taxon>
        <taxon>Coleoptera</taxon>
        <taxon>Polyphaga</taxon>
        <taxon>Cucujiformia</taxon>
        <taxon>Curculionidae</taxon>
        <taxon>Scolytinae</taxon>
        <taxon>Dendroctonus</taxon>
    </lineage>
</organism>
<keyword evidence="2" id="KW-0813">Transport</keyword>
<feature type="transmembrane region" description="Helical" evidence="8">
    <location>
        <begin position="331"/>
        <end position="354"/>
    </location>
</feature>
<evidence type="ECO:0000256" key="6">
    <source>
        <dbReference type="ARBA" id="ARBA00022989"/>
    </source>
</evidence>
<dbReference type="SUPFAM" id="SSF52540">
    <property type="entry name" value="P-loop containing nucleoside triphosphate hydrolases"/>
    <property type="match status" value="4"/>
</dbReference>
<evidence type="ECO:0000256" key="3">
    <source>
        <dbReference type="ARBA" id="ARBA00022692"/>
    </source>
</evidence>
<accession>U4UDH6</accession>
<dbReference type="InterPro" id="IPR003593">
    <property type="entry name" value="AAA+_ATPase"/>
</dbReference>
<dbReference type="InterPro" id="IPR027417">
    <property type="entry name" value="P-loop_NTPase"/>
</dbReference>
<name>U4UDH6_DENPD</name>
<evidence type="ECO:0000313" key="11">
    <source>
        <dbReference type="EMBL" id="ERL87975.1"/>
    </source>
</evidence>
<dbReference type="Gene3D" id="1.20.1560.10">
    <property type="entry name" value="ABC transporter type 1, transmembrane domain"/>
    <property type="match status" value="4"/>
</dbReference>
<dbReference type="GO" id="GO:0016887">
    <property type="term" value="F:ATP hydrolysis activity"/>
    <property type="evidence" value="ECO:0007669"/>
    <property type="project" value="InterPro"/>
</dbReference>
<dbReference type="FunFam" id="3.40.50.300:FF:000163">
    <property type="entry name" value="Multidrug resistance-associated protein member 4"/>
    <property type="match status" value="2"/>
</dbReference>
<dbReference type="PROSITE" id="PS50929">
    <property type="entry name" value="ABC_TM1F"/>
    <property type="match status" value="4"/>
</dbReference>
<dbReference type="PROSITE" id="PS00211">
    <property type="entry name" value="ABC_TRANSPORTER_1"/>
    <property type="match status" value="4"/>
</dbReference>
<dbReference type="InterPro" id="IPR050173">
    <property type="entry name" value="ABC_transporter_C-like"/>
</dbReference>
<evidence type="ECO:0000256" key="2">
    <source>
        <dbReference type="ARBA" id="ARBA00022448"/>
    </source>
</evidence>
<keyword evidence="4" id="KW-0547">Nucleotide-binding</keyword>
<gene>
    <name evidence="11" type="ORF">D910_05363</name>
</gene>
<sequence length="2626" mass="296062">MEDVKEAEARKSDKRTHPFQTAGIFSKIFFTWMLSLFVKGFKKDLLEEDLYPHLPAHESTYLGDKLEREWAKELKRNAKEPSLWRALSGVFGKQLLVLACCYFFSELFVKLGQPLFLSKLLEYYEPGSSMSKSEAYYYAAGIALCSFITQTFQHSFMLHNFHLGMKIRVATSALVYRKALRLSKGALAETTVGQMVNLISNDVGRFELVTTHIHSLWMAPVETSVVLTLIYFYVGPTGMIGVLLMFLFIPLQMWMGKKTSEYRLATALRTDERIRLMNEIIGGMQVIKMYTWEKPFAKLVEFTRRREIQQIKKISIIRGIMMSFNLFLNRSSIYICVVTYVLTGSILNAQYVYVLQSLYGVLRMSVTMFFPQGITQVAEANISVKRLKKFLLYEEVAVDSSATFFNGIQSKEQLKSSKSEGPVGIHMNRACFKWIKSRNDNTLQDIDVQVGAQELAAIIGPVGSGKTTLLHAILGELVPLSGTVQVTGKVSYASQEPWLFVGSVRQNITFGQNYDARKYHEVVRVCQLQRDFSLFPYGDRTVVGERGVSLSGGQRARINLARAVYKDADIYLLDDPLSAVDAHVGKQMFEECITGYLKNKCVILVTHQLQYLKNVQKIYLFGHGKIDRSGTYEQLQNAGTEFTQLLNDLKDIIDDEEPDKEEEPAFVDVVPSKRLRRISTKEVLPKEQDKVCGVSKLEGTVGIDYGLIQEQKLEKESRGEGTISWTIYKSYFVSGGHWCKILTLFIIFVMSQGLGSLADYFLTVWVNMNQLSKAGEGLAGANSTAVDLPVFQDFWINTLNNDMLLTFYSAIIFLLVTLTIGRSLAFYRFCNKASVRLHNNMFNKIVHGTMRFFNVNPSGRILNRFSKDMNQVDEVLPMTLLDTLQISMNVCFISIVVASVNPWMMLPTVIMLTIFYFLRVVFLATSRNIKRLEGITRSPVYSHLTASLQGLTTIRAFGAQEILKSEFDNYQNAYSSAYFMFLGANRTFGFWLDMHCVIFISLVTLSFLVMDTETMGGNVGLAITQAIQLTGMFQWGMRQWSELENTMTCVERIKEYADVVPEQDPESEDPPAYWPNEGGLRFEDLSLRYASGEDLVLKNLTFEVKRAEKVGIVGRTGAGKSSIIIALFRLAINEGRIIVDGLDTAKVSFRRLRSSISIIPQEPVLFSGTLRKNLDPFDEYSDEVLWNSLEQVELKPAVSELPQGLESRMSEGGSNFSVGQRQLVCLARAIVRKNKILVLDEATANVDPHTDALIQTTIRDKFASCTVLTIAHRLHTIMDSDKVLVMDAGRVVEFGHPHELLLKKEAGVFYDLVQQTGKAMAENLAGIAEEVGLLGDPGTVIEWTFPLFKKGLKRDLLEEDLYPSLASHDSSYLGDKLQLQWQKQMSNKTKNPSLWRALVGVFGKQMFLLGLAYLAIEVLVRLTTPLFLAQLLKYYEPDSSMSKTEAYYYATGIVACTFLSAAFQHTYMLHNFHLGMKIRVATSALIYRKALRLSKSALAETTVGQMVNLISNDVGRFEMATVHLHNIWLAPLETLIVLILMYFFVGPTGMIGILFLLAFVPYQMYMGKKTSIYRLATAIKTDERIRLMNEIISGIQVIKMYTWEKPFAKLVEISRKKEMEQIKKISVIRAILTSFSLFVNSTAIYSCILAYALTGNVLNAQYVYILQSFYGILRFNLTVFFPQGITQFAEANISVNRIRQFLTYQEVDFDSSAPLGRPNENSHSVGIFMKNACIRWVKSSPENNLENLNVQVGPGELAVVIGPVGSGKTTLLHGVLQELVVQSGTISVKGRTSYASQEPWLFVGSVRQNILFGQPFASQRYHEVVKVCQLQRDFSLFPYGDQTIVGERGVSLSGGQRARINLARAVYKEADIYLLDDPLSAVDAHVGKQLFEECIIGYLKNKCVILVTHQLQYLKNVQKIYLLGDNRIEQAGTYAEIQQSGKEFTKLLNELKDIIDDEEEVEEDVEDDVKPLRRRRMSTKEVVPKDDKLPALERESRGEGTVSWNVYTSYFTSGGHWCKILTLFITFVAAQFLASSVDYFLTVWVNMNQIKNSPSHVETAFQSFWLTTMTDHVVLIAYTVLIGLVIVLTVGRSLAFYRFCNKASVRLHNSMFFKIVHATMRFFNNNTSGRILNRFSKDMNLVDEVLPLTLLDTLQISLNVIAITVLVATVNPWMLLPTVVILGIFYGLRVVFLATSRDVKRLEAITRSPVYSHLTASLQGLTTIRAFGAQAILNNEFDHYQNAHSSAYFMFLAANRSFGFWLDMYCVIFVALVTFSFLFLDTESFSGNVGLAITQSVSLTGMFQWGMRQWSELENSMTCVERIKEYADVVPEQNPDSKDPPVYWPTNGGVRFEKLSLKYSPREAFVLKNLTFEVKRAEKVGIVGRTGAGKSSIIIALFRLAINEGRIIIDGLDTAKVSFRRLRSSISIIPQEPVLFSGTLRKNLDPFDEFSDQCIWGALEEVELKAAVSSLPQGLESRMSEGGSNFSVGQRQLLCLARAIVRKNKILVLDEATANVDPQTDALIQQTIRRKFRSCTVLTIAHRLHTIMDSDKVLVMDAGRVVEFGHPHQLLLKEDGVFFQLVQQTGKAMAENLSAIAEEVGKARTMRILQLSSSSSGPLEKMSLDI</sequence>
<dbReference type="CDD" id="cd18580">
    <property type="entry name" value="ABC_6TM_ABCC_D2"/>
    <property type="match status" value="1"/>
</dbReference>
<feature type="transmembrane region" description="Helical" evidence="8">
    <location>
        <begin position="1447"/>
        <end position="1467"/>
    </location>
</feature>
<feature type="domain" description="ABC transmembrane type-1" evidence="10">
    <location>
        <begin position="111"/>
        <end position="372"/>
    </location>
</feature>
<evidence type="ECO:0000259" key="10">
    <source>
        <dbReference type="PROSITE" id="PS50929"/>
    </source>
</evidence>
<dbReference type="GO" id="GO:0016020">
    <property type="term" value="C:membrane"/>
    <property type="evidence" value="ECO:0007669"/>
    <property type="project" value="UniProtKB-SubCell"/>
</dbReference>
<dbReference type="SMART" id="SM00382">
    <property type="entry name" value="AAA"/>
    <property type="match status" value="4"/>
</dbReference>
<feature type="domain" description="ABC transmembrane type-1" evidence="10">
    <location>
        <begin position="742"/>
        <end position="1045"/>
    </location>
</feature>
<keyword evidence="6 8" id="KW-1133">Transmembrane helix</keyword>
<dbReference type="CDD" id="cd03244">
    <property type="entry name" value="ABCC_MRP_domain2"/>
    <property type="match status" value="2"/>
</dbReference>
<keyword evidence="7 8" id="KW-0472">Membrane</keyword>
<feature type="transmembrane region" description="Helical" evidence="8">
    <location>
        <begin position="2075"/>
        <end position="2097"/>
    </location>
</feature>
<feature type="domain" description="ABC transporter" evidence="9">
    <location>
        <begin position="1080"/>
        <end position="1313"/>
    </location>
</feature>
<dbReference type="InterPro" id="IPR036640">
    <property type="entry name" value="ABC1_TM_sf"/>
</dbReference>
<feature type="transmembrane region" description="Helical" evidence="8">
    <location>
        <begin position="1535"/>
        <end position="1560"/>
    </location>
</feature>
<dbReference type="PROSITE" id="PS50893">
    <property type="entry name" value="ABC_TRANSPORTER_2"/>
    <property type="match status" value="4"/>
</dbReference>
<feature type="transmembrane region" description="Helical" evidence="8">
    <location>
        <begin position="903"/>
        <end position="922"/>
    </location>
</feature>
<evidence type="ECO:0000256" key="4">
    <source>
        <dbReference type="ARBA" id="ARBA00022741"/>
    </source>
</evidence>
<dbReference type="SUPFAM" id="SSF90123">
    <property type="entry name" value="ABC transporter transmembrane region"/>
    <property type="match status" value="4"/>
</dbReference>
<evidence type="ECO:0000259" key="9">
    <source>
        <dbReference type="PROSITE" id="PS50893"/>
    </source>
</evidence>
<dbReference type="InterPro" id="IPR017871">
    <property type="entry name" value="ABC_transporter-like_CS"/>
</dbReference>
<dbReference type="InterPro" id="IPR044746">
    <property type="entry name" value="ABCC_6TM_D1"/>
</dbReference>
<dbReference type="FunFam" id="3.40.50.300:FF:000482">
    <property type="entry name" value="Multidrug resistance-associated protein member 4"/>
    <property type="match status" value="2"/>
</dbReference>
<feature type="transmembrane region" description="Helical" evidence="8">
    <location>
        <begin position="1659"/>
        <end position="1677"/>
    </location>
</feature>
<proteinExistence type="predicted"/>
<feature type="domain" description="ABC transmembrane type-1" evidence="10">
    <location>
        <begin position="1408"/>
        <end position="1683"/>
    </location>
</feature>
<feature type="domain" description="ABC transporter" evidence="9">
    <location>
        <begin position="1729"/>
        <end position="1950"/>
    </location>
</feature>
<dbReference type="Pfam" id="PF00005">
    <property type="entry name" value="ABC_tran"/>
    <property type="match status" value="4"/>
</dbReference>
<feature type="transmembrane region" description="Helical" evidence="8">
    <location>
        <begin position="988"/>
        <end position="1009"/>
    </location>
</feature>
<feature type="transmembrane region" description="Helical" evidence="8">
    <location>
        <begin position="136"/>
        <end position="158"/>
    </location>
</feature>
<evidence type="ECO:0000256" key="5">
    <source>
        <dbReference type="ARBA" id="ARBA00022840"/>
    </source>
</evidence>
<dbReference type="InterPro" id="IPR003439">
    <property type="entry name" value="ABC_transporter-like_ATP-bd"/>
</dbReference>
<keyword evidence="3 8" id="KW-0812">Transmembrane</keyword>
<feature type="domain" description="ABC transporter" evidence="9">
    <location>
        <begin position="2350"/>
        <end position="2583"/>
    </location>
</feature>
<dbReference type="GO" id="GO:0005524">
    <property type="term" value="F:ATP binding"/>
    <property type="evidence" value="ECO:0007669"/>
    <property type="project" value="UniProtKB-KW"/>
</dbReference>
<feature type="transmembrane region" description="Helical" evidence="8">
    <location>
        <begin position="2020"/>
        <end position="2045"/>
    </location>
</feature>
<protein>
    <recommendedName>
        <fullName evidence="13">Multidrug resistance-associated protein lethal(2)03659</fullName>
    </recommendedName>
</protein>
<feature type="transmembrane region" description="Helical" evidence="8">
    <location>
        <begin position="1627"/>
        <end position="1653"/>
    </location>
</feature>
<feature type="domain" description="ABC transporter" evidence="9">
    <location>
        <begin position="425"/>
        <end position="648"/>
    </location>
</feature>
<evidence type="ECO:0000313" key="12">
    <source>
        <dbReference type="Proteomes" id="UP000030742"/>
    </source>
</evidence>
<dbReference type="Proteomes" id="UP000030742">
    <property type="component" value="Unassembled WGS sequence"/>
</dbReference>
<dbReference type="CDD" id="cd03250">
    <property type="entry name" value="ABCC_MRP_domain1"/>
    <property type="match status" value="2"/>
</dbReference>
<evidence type="ECO:0000256" key="7">
    <source>
        <dbReference type="ARBA" id="ARBA00023136"/>
    </source>
</evidence>
<dbReference type="InterPro" id="IPR044726">
    <property type="entry name" value="ABCC_6TM_D2"/>
</dbReference>
<dbReference type="PANTHER" id="PTHR24223">
    <property type="entry name" value="ATP-BINDING CASSETTE SUB-FAMILY C"/>
    <property type="match status" value="1"/>
</dbReference>
<evidence type="ECO:0000256" key="8">
    <source>
        <dbReference type="SAM" id="Phobius"/>
    </source>
</evidence>
<dbReference type="CDD" id="cd18579">
    <property type="entry name" value="ABC_6TM_ABCC_D1"/>
    <property type="match status" value="1"/>
</dbReference>
<feature type="transmembrane region" description="Helical" evidence="8">
    <location>
        <begin position="1418"/>
        <end position="1435"/>
    </location>
</feature>
<comment type="subcellular location">
    <subcellularLocation>
        <location evidence="1">Membrane</location>
        <topology evidence="1">Multi-pass membrane protein</topology>
    </subcellularLocation>
</comment>
<feature type="transmembrane region" description="Helical" evidence="8">
    <location>
        <begin position="95"/>
        <end position="116"/>
    </location>
</feature>
<feature type="transmembrane region" description="Helical" evidence="8">
    <location>
        <begin position="875"/>
        <end position="897"/>
    </location>
</feature>
<feature type="transmembrane region" description="Helical" evidence="8">
    <location>
        <begin position="225"/>
        <end position="249"/>
    </location>
</feature>
<dbReference type="GO" id="GO:0140359">
    <property type="term" value="F:ABC-type transporter activity"/>
    <property type="evidence" value="ECO:0007669"/>
    <property type="project" value="InterPro"/>
</dbReference>
<evidence type="ECO:0008006" key="13">
    <source>
        <dbReference type="Google" id="ProtNLM"/>
    </source>
</evidence>
<dbReference type="FunFam" id="1.20.1560.10:FF:000026">
    <property type="entry name" value="Multidrug resistance-associated protein lethal(2)03659"/>
    <property type="match status" value="2"/>
</dbReference>